<proteinExistence type="predicted"/>
<dbReference type="EMBL" id="JARBHB010000001">
    <property type="protein sequence ID" value="KAJ8894985.1"/>
    <property type="molecule type" value="Genomic_DNA"/>
</dbReference>
<feature type="region of interest" description="Disordered" evidence="1">
    <location>
        <begin position="414"/>
        <end position="434"/>
    </location>
</feature>
<feature type="compositionally biased region" description="Polar residues" evidence="1">
    <location>
        <begin position="341"/>
        <end position="350"/>
    </location>
</feature>
<organism evidence="2 3">
    <name type="scientific">Dryococelus australis</name>
    <dbReference type="NCBI Taxonomy" id="614101"/>
    <lineage>
        <taxon>Eukaryota</taxon>
        <taxon>Metazoa</taxon>
        <taxon>Ecdysozoa</taxon>
        <taxon>Arthropoda</taxon>
        <taxon>Hexapoda</taxon>
        <taxon>Insecta</taxon>
        <taxon>Pterygota</taxon>
        <taxon>Neoptera</taxon>
        <taxon>Polyneoptera</taxon>
        <taxon>Phasmatodea</taxon>
        <taxon>Verophasmatodea</taxon>
        <taxon>Anareolatae</taxon>
        <taxon>Phasmatidae</taxon>
        <taxon>Eurycanthinae</taxon>
        <taxon>Dryococelus</taxon>
    </lineage>
</organism>
<gene>
    <name evidence="2" type="ORF">PR048_000293</name>
</gene>
<feature type="region of interest" description="Disordered" evidence="1">
    <location>
        <begin position="341"/>
        <end position="361"/>
    </location>
</feature>
<sequence>MSVSREPRKAALRPDLQFLPPFFLQDTPSCLRLQPGISLRELFVIKRKRLGSQAPGADRPPCCDVTRRPYWKPIKGRGLWLPRWHPCDVTIRLAVIAWRLTPSPLRQTRNNHYTPRVSSVTIGLICYNVISNWYEEIVGGFSQGSPISPSLYSGAAPYLPHFTFIGSPDLNVKRHPNLTTPLELVWLVSGATSGPAMVPGACQLLANFLPAWHPTVNHINRPYVFSYMDTNLPWLSRLVHRRSGAREVLGSNPMYGMGQSSKAAAYTLDWTCRNAIRQSESVDFLCQPATRPIRILPQHMVANQTQRPFQSFARSVSKLVGPHLINRDSEISQIHLATTRSPPTKANRVQSPAGPRDLRKWGSCRTMPLVGGFSRGTPVSPTLPFRRRSMFNSITLIGYQDFAVKSRPNPFTHSLIDSEVPTNRPTSENLDGGRSMNSAAGCALTPTLRPNSPTLWPIVDSCLCLLPGLLPGPATPRIGGISEVVFLISFTHKVMGVQVGSTRNILAERLARLPPTKANRVQSPAGSPDCCTWES</sequence>
<evidence type="ECO:0000313" key="2">
    <source>
        <dbReference type="EMBL" id="KAJ8894985.1"/>
    </source>
</evidence>
<name>A0ABQ9IFJ0_9NEOP</name>
<keyword evidence="3" id="KW-1185">Reference proteome</keyword>
<feature type="compositionally biased region" description="Polar residues" evidence="1">
    <location>
        <begin position="420"/>
        <end position="429"/>
    </location>
</feature>
<protein>
    <submittedName>
        <fullName evidence="2">Uncharacterized protein</fullName>
    </submittedName>
</protein>
<evidence type="ECO:0000256" key="1">
    <source>
        <dbReference type="SAM" id="MobiDB-lite"/>
    </source>
</evidence>
<evidence type="ECO:0000313" key="3">
    <source>
        <dbReference type="Proteomes" id="UP001159363"/>
    </source>
</evidence>
<accession>A0ABQ9IFJ0</accession>
<dbReference type="Proteomes" id="UP001159363">
    <property type="component" value="Chromosome 1"/>
</dbReference>
<reference evidence="2 3" key="1">
    <citation type="submission" date="2023-02" db="EMBL/GenBank/DDBJ databases">
        <title>LHISI_Scaffold_Assembly.</title>
        <authorList>
            <person name="Stuart O.P."/>
            <person name="Cleave R."/>
            <person name="Magrath M.J.L."/>
            <person name="Mikheyev A.S."/>
        </authorList>
    </citation>
    <scope>NUCLEOTIDE SEQUENCE [LARGE SCALE GENOMIC DNA]</scope>
    <source>
        <strain evidence="2">Daus_M_001</strain>
        <tissue evidence="2">Leg muscle</tissue>
    </source>
</reference>
<comment type="caution">
    <text evidence="2">The sequence shown here is derived from an EMBL/GenBank/DDBJ whole genome shotgun (WGS) entry which is preliminary data.</text>
</comment>